<proteinExistence type="predicted"/>
<comment type="caution">
    <text evidence="1">The sequence shown here is derived from an EMBL/GenBank/DDBJ whole genome shotgun (WGS) entry which is preliminary data.</text>
</comment>
<gene>
    <name evidence="1" type="ORF">GCM10012289_09270</name>
</gene>
<protein>
    <submittedName>
        <fullName evidence="1">Uncharacterized protein</fullName>
    </submittedName>
</protein>
<dbReference type="AlphaFoldDB" id="A0A917YQJ6"/>
<organism evidence="1 2">
    <name type="scientific">Nonomuraea cavernae</name>
    <dbReference type="NCBI Taxonomy" id="2045107"/>
    <lineage>
        <taxon>Bacteria</taxon>
        <taxon>Bacillati</taxon>
        <taxon>Actinomycetota</taxon>
        <taxon>Actinomycetes</taxon>
        <taxon>Streptosporangiales</taxon>
        <taxon>Streptosporangiaceae</taxon>
        <taxon>Nonomuraea</taxon>
    </lineage>
</organism>
<name>A0A917YQJ6_9ACTN</name>
<sequence>MLPDQTCVIVDMPQDECCTRQTVMVLLMACVHEHMGNTPVCQFHVQCAADGELLCPKCYSAAEHHECRLEALAEVMESGERRVLQG</sequence>
<keyword evidence="2" id="KW-1185">Reference proteome</keyword>
<dbReference type="EMBL" id="BMNH01000002">
    <property type="protein sequence ID" value="GGO63110.1"/>
    <property type="molecule type" value="Genomic_DNA"/>
</dbReference>
<accession>A0A917YQJ6</accession>
<dbReference type="RefSeq" id="WP_189122706.1">
    <property type="nucleotide sequence ID" value="NZ_BMNH01000002.1"/>
</dbReference>
<dbReference type="Proteomes" id="UP000646523">
    <property type="component" value="Unassembled WGS sequence"/>
</dbReference>
<reference evidence="1" key="2">
    <citation type="submission" date="2020-09" db="EMBL/GenBank/DDBJ databases">
        <authorList>
            <person name="Sun Q."/>
            <person name="Zhou Y."/>
        </authorList>
    </citation>
    <scope>NUCLEOTIDE SEQUENCE</scope>
    <source>
        <strain evidence="1">CGMCC 4.7368</strain>
    </source>
</reference>
<evidence type="ECO:0000313" key="1">
    <source>
        <dbReference type="EMBL" id="GGO63110.1"/>
    </source>
</evidence>
<reference evidence="1" key="1">
    <citation type="journal article" date="2014" name="Int. J. Syst. Evol. Microbiol.">
        <title>Complete genome sequence of Corynebacterium casei LMG S-19264T (=DSM 44701T), isolated from a smear-ripened cheese.</title>
        <authorList>
            <consortium name="US DOE Joint Genome Institute (JGI-PGF)"/>
            <person name="Walter F."/>
            <person name="Albersmeier A."/>
            <person name="Kalinowski J."/>
            <person name="Ruckert C."/>
        </authorList>
    </citation>
    <scope>NUCLEOTIDE SEQUENCE</scope>
    <source>
        <strain evidence="1">CGMCC 4.7368</strain>
    </source>
</reference>
<evidence type="ECO:0000313" key="2">
    <source>
        <dbReference type="Proteomes" id="UP000646523"/>
    </source>
</evidence>